<keyword evidence="2" id="KW-1185">Reference proteome</keyword>
<organism evidence="1 2">
    <name type="scientific">Melastoma candidum</name>
    <dbReference type="NCBI Taxonomy" id="119954"/>
    <lineage>
        <taxon>Eukaryota</taxon>
        <taxon>Viridiplantae</taxon>
        <taxon>Streptophyta</taxon>
        <taxon>Embryophyta</taxon>
        <taxon>Tracheophyta</taxon>
        <taxon>Spermatophyta</taxon>
        <taxon>Magnoliopsida</taxon>
        <taxon>eudicotyledons</taxon>
        <taxon>Gunneridae</taxon>
        <taxon>Pentapetalae</taxon>
        <taxon>rosids</taxon>
        <taxon>malvids</taxon>
        <taxon>Myrtales</taxon>
        <taxon>Melastomataceae</taxon>
        <taxon>Melastomatoideae</taxon>
        <taxon>Melastomateae</taxon>
        <taxon>Melastoma</taxon>
    </lineage>
</organism>
<evidence type="ECO:0000313" key="2">
    <source>
        <dbReference type="Proteomes" id="UP001057402"/>
    </source>
</evidence>
<gene>
    <name evidence="1" type="ORF">MLD38_027913</name>
</gene>
<protein>
    <submittedName>
        <fullName evidence="1">Uncharacterized protein</fullName>
    </submittedName>
</protein>
<evidence type="ECO:0000313" key="1">
    <source>
        <dbReference type="EMBL" id="KAI4329532.1"/>
    </source>
</evidence>
<proteinExistence type="predicted"/>
<comment type="caution">
    <text evidence="1">The sequence shown here is derived from an EMBL/GenBank/DDBJ whole genome shotgun (WGS) entry which is preliminary data.</text>
</comment>
<name>A0ACB9MZ97_9MYRT</name>
<dbReference type="EMBL" id="CM042887">
    <property type="protein sequence ID" value="KAI4329532.1"/>
    <property type="molecule type" value="Genomic_DNA"/>
</dbReference>
<sequence length="811" mass="88456">MEPSAGEKGAALHDALVGTDNSTVEEQGYSEVTGNLEVGAPEAFFGGFGVSGKIADENGGAARKSAQDEVMLDEGDLGFSSGTGTARDLVLNVKADGNAGAASDSQTDNLVCELGEALGYEKSGLLDEDFKVGDHQCLGEDGLIDKIDVSGDGISLFVEFSGPAAEGSGHHFATKDEEEDMEMEENDECSRFFAGDVVWVKTKSQSWWPGKILNPSDASVDAIEANCGRLLVAYLGSVHVSWCLTSQLKSFHKNFVEMMKQNKSRSFTGAVEKAVQEFGKRLMEKLTSTRENDVNSLLVEFGEYSSILFEPGEFLLKLKFLAVSLTRPDVLDFVVMKNYLSAFYSSIGHENKSIHLLLPEADPEDDTNDIPRKRSTGWKKRSRKMKVGVGETGIGGAEGIDVGGLPSSPLNGDGVTDGKSDMGSESRSRKKSKYLSYPYINYVNKELAGETEENVCSQDSREAVLVRVPVNRFVGSPALVKCTGKKLLRLHSKKFGHPPPDPSSFTPAEFLSDIGLLALDCSYPNGSDKFHAIDWFSYRLRSYLFRDQSSHEVYVKKASDHEEDFDDASYTAAMKEPEERRKRGKRIPDTEDESGKTKPLCGLSDVNFGFDVNGSQGGGLPDLNGGTVMSFPTLTQPKKRGRRRVCSAKGVRDATEYAFDQQDSGANKNIKIRSKTMEAMLSIYEGGRRRGRKPKSHQAAEVGTNGEEGSWRLPDLNGQQGMNSPSAAEEKPKKRRGRRRKEEITSSSKDTVVGMGESRGEGPKLDYIKQNLEMMTSMLEESGDNLSPGTKARLEGEIKSLLNKVSRGSGN</sequence>
<reference evidence="2" key="1">
    <citation type="journal article" date="2023" name="Front. Plant Sci.">
        <title>Chromosomal-level genome assembly of Melastoma candidum provides insights into trichome evolution.</title>
        <authorList>
            <person name="Zhong Y."/>
            <person name="Wu W."/>
            <person name="Sun C."/>
            <person name="Zou P."/>
            <person name="Liu Y."/>
            <person name="Dai S."/>
            <person name="Zhou R."/>
        </authorList>
    </citation>
    <scope>NUCLEOTIDE SEQUENCE [LARGE SCALE GENOMIC DNA]</scope>
</reference>
<accession>A0ACB9MZ97</accession>
<dbReference type="Proteomes" id="UP001057402">
    <property type="component" value="Chromosome 8"/>
</dbReference>